<organism evidence="5 6">
    <name type="scientific">Pseudomonas oryzae</name>
    <dbReference type="NCBI Taxonomy" id="1392877"/>
    <lineage>
        <taxon>Bacteria</taxon>
        <taxon>Pseudomonadati</taxon>
        <taxon>Pseudomonadota</taxon>
        <taxon>Gammaproteobacteria</taxon>
        <taxon>Pseudomonadales</taxon>
        <taxon>Pseudomonadaceae</taxon>
        <taxon>Pseudomonas</taxon>
    </lineage>
</organism>
<dbReference type="GO" id="GO:0003676">
    <property type="term" value="F:nucleic acid binding"/>
    <property type="evidence" value="ECO:0007669"/>
    <property type="project" value="InterPro"/>
</dbReference>
<evidence type="ECO:0000313" key="5">
    <source>
        <dbReference type="EMBL" id="SDR90530.1"/>
    </source>
</evidence>
<proteinExistence type="predicted"/>
<dbReference type="CDD" id="cd06133">
    <property type="entry name" value="ERI-1_3'hExo_like"/>
    <property type="match status" value="1"/>
</dbReference>
<dbReference type="GO" id="GO:0000175">
    <property type="term" value="F:3'-5'-RNA exonuclease activity"/>
    <property type="evidence" value="ECO:0007669"/>
    <property type="project" value="InterPro"/>
</dbReference>
<dbReference type="Pfam" id="PF09722">
    <property type="entry name" value="Xre_MbcA_ParS_C"/>
    <property type="match status" value="1"/>
</dbReference>
<dbReference type="PANTHER" id="PTHR23044:SF61">
    <property type="entry name" value="3'-5' EXORIBONUCLEASE 1-RELATED"/>
    <property type="match status" value="1"/>
</dbReference>
<dbReference type="Pfam" id="PF00929">
    <property type="entry name" value="RNase_T"/>
    <property type="match status" value="1"/>
</dbReference>
<evidence type="ECO:0000259" key="4">
    <source>
        <dbReference type="SMART" id="SM00479"/>
    </source>
</evidence>
<dbReference type="AlphaFoldDB" id="A0A1H1MV13"/>
<dbReference type="Proteomes" id="UP000243359">
    <property type="component" value="Chromosome I"/>
</dbReference>
<accession>A0A1H1MV13</accession>
<feature type="domain" description="Exonuclease" evidence="4">
    <location>
        <begin position="18"/>
        <end position="210"/>
    </location>
</feature>
<keyword evidence="1" id="KW-0540">Nuclease</keyword>
<dbReference type="InterPro" id="IPR012337">
    <property type="entry name" value="RNaseH-like_sf"/>
</dbReference>
<dbReference type="OrthoDB" id="4563729at2"/>
<dbReference type="InterPro" id="IPR024467">
    <property type="entry name" value="Xre/MbcA/ParS-like_toxin-bd"/>
</dbReference>
<dbReference type="STRING" id="1392877.SAMN05216221_0620"/>
<reference evidence="6" key="1">
    <citation type="submission" date="2016-10" db="EMBL/GenBank/DDBJ databases">
        <authorList>
            <person name="Varghese N."/>
            <person name="Submissions S."/>
        </authorList>
    </citation>
    <scope>NUCLEOTIDE SEQUENCE [LARGE SCALE GENOMIC DNA]</scope>
    <source>
        <strain evidence="6">KCTC 32247</strain>
    </source>
</reference>
<dbReference type="RefSeq" id="WP_090347563.1">
    <property type="nucleotide sequence ID" value="NZ_LT629751.1"/>
</dbReference>
<gene>
    <name evidence="5" type="ORF">SAMN05216221_0620</name>
</gene>
<dbReference type="PANTHER" id="PTHR23044">
    <property type="entry name" value="3'-5' EXONUCLEASE ERI1-RELATED"/>
    <property type="match status" value="1"/>
</dbReference>
<dbReference type="InterPro" id="IPR036397">
    <property type="entry name" value="RNaseH_sf"/>
</dbReference>
<keyword evidence="3 5" id="KW-0269">Exonuclease</keyword>
<dbReference type="InterPro" id="IPR013520">
    <property type="entry name" value="Ribonucl_H"/>
</dbReference>
<keyword evidence="6" id="KW-1185">Reference proteome</keyword>
<sequence length="273" mass="29534">MARLKLDWTAVLSPAARHMVLVDLEATASGDQPAADEPLITDDNREIIEIGVVVIDLESDQEDPIASFSTVVRPLLNPTLTRFCLDYTGISQAEVNAGVSYLEASTALTNFVAQLDTLPGGWCWGSWGVSDLKLLEQNATRSGIANPLPADRYFDLKATFQAMRGERGGTGQTDALKRLGVVQRARAHRAPGDALNLAALCRVMRRYAIAQAAAAEHLGLEAAQAWMREDNPDLAGRRPAVMLQNDDQLAKVLELLQSLAIGGPAMEQPPCNY</sequence>
<dbReference type="InterPro" id="IPR047201">
    <property type="entry name" value="ERI-1_3'hExo-like"/>
</dbReference>
<dbReference type="SUPFAM" id="SSF53098">
    <property type="entry name" value="Ribonuclease H-like"/>
    <property type="match status" value="1"/>
</dbReference>
<evidence type="ECO:0000256" key="2">
    <source>
        <dbReference type="ARBA" id="ARBA00022801"/>
    </source>
</evidence>
<keyword evidence="2" id="KW-0378">Hydrolase</keyword>
<dbReference type="InterPro" id="IPR051274">
    <property type="entry name" value="3-5_Exoribonuclease"/>
</dbReference>
<evidence type="ECO:0000256" key="3">
    <source>
        <dbReference type="ARBA" id="ARBA00022839"/>
    </source>
</evidence>
<protein>
    <submittedName>
        <fullName evidence="5">Inhibitor of the KinA pathway to sporulation, predicted exonuclease</fullName>
    </submittedName>
</protein>
<evidence type="ECO:0000256" key="1">
    <source>
        <dbReference type="ARBA" id="ARBA00022722"/>
    </source>
</evidence>
<dbReference type="SMART" id="SM00479">
    <property type="entry name" value="EXOIII"/>
    <property type="match status" value="1"/>
</dbReference>
<name>A0A1H1MV13_9PSED</name>
<dbReference type="EMBL" id="LT629751">
    <property type="protein sequence ID" value="SDR90530.1"/>
    <property type="molecule type" value="Genomic_DNA"/>
</dbReference>
<dbReference type="GO" id="GO:0006259">
    <property type="term" value="P:DNA metabolic process"/>
    <property type="evidence" value="ECO:0007669"/>
    <property type="project" value="UniProtKB-ARBA"/>
</dbReference>
<evidence type="ECO:0000313" key="6">
    <source>
        <dbReference type="Proteomes" id="UP000243359"/>
    </source>
</evidence>
<dbReference type="Gene3D" id="3.30.420.10">
    <property type="entry name" value="Ribonuclease H-like superfamily/Ribonuclease H"/>
    <property type="match status" value="1"/>
</dbReference>